<dbReference type="GO" id="GO:0140359">
    <property type="term" value="F:ABC-type transporter activity"/>
    <property type="evidence" value="ECO:0007669"/>
    <property type="project" value="InterPro"/>
</dbReference>
<evidence type="ECO:0000256" key="6">
    <source>
        <dbReference type="ARBA" id="ARBA00023136"/>
    </source>
</evidence>
<keyword evidence="11" id="KW-1185">Reference proteome</keyword>
<dbReference type="PROSITE" id="PS50929">
    <property type="entry name" value="ABC_TM1F"/>
    <property type="match status" value="1"/>
</dbReference>
<feature type="transmembrane region" description="Helical" evidence="7">
    <location>
        <begin position="66"/>
        <end position="90"/>
    </location>
</feature>
<comment type="subcellular location">
    <subcellularLocation>
        <location evidence="1">Cell membrane</location>
        <topology evidence="1">Multi-pass membrane protein</topology>
    </subcellularLocation>
</comment>
<dbReference type="EMBL" id="JACRSQ010000029">
    <property type="protein sequence ID" value="MBC8544729.1"/>
    <property type="molecule type" value="Genomic_DNA"/>
</dbReference>
<dbReference type="InterPro" id="IPR036640">
    <property type="entry name" value="ABC1_TM_sf"/>
</dbReference>
<feature type="transmembrane region" description="Helical" evidence="7">
    <location>
        <begin position="273"/>
        <end position="292"/>
    </location>
</feature>
<dbReference type="PANTHER" id="PTHR24221">
    <property type="entry name" value="ATP-BINDING CASSETTE SUB-FAMILY B"/>
    <property type="match status" value="1"/>
</dbReference>
<dbReference type="SUPFAM" id="SSF90123">
    <property type="entry name" value="ABC transporter transmembrane region"/>
    <property type="match status" value="1"/>
</dbReference>
<feature type="transmembrane region" description="Helical" evidence="7">
    <location>
        <begin position="158"/>
        <end position="177"/>
    </location>
</feature>
<evidence type="ECO:0000256" key="5">
    <source>
        <dbReference type="ARBA" id="ARBA00022989"/>
    </source>
</evidence>
<dbReference type="InterPro" id="IPR003593">
    <property type="entry name" value="AAA+_ATPase"/>
</dbReference>
<dbReference type="InterPro" id="IPR003439">
    <property type="entry name" value="ABC_transporter-like_ATP-bd"/>
</dbReference>
<dbReference type="Gene3D" id="1.20.1560.10">
    <property type="entry name" value="ABC transporter type 1, transmembrane domain"/>
    <property type="match status" value="1"/>
</dbReference>
<dbReference type="InterPro" id="IPR011527">
    <property type="entry name" value="ABC1_TM_dom"/>
</dbReference>
<dbReference type="SMART" id="SM00382">
    <property type="entry name" value="AAA"/>
    <property type="match status" value="1"/>
</dbReference>
<name>A0A926I1X7_9FIRM</name>
<keyword evidence="3" id="KW-0547">Nucleotide-binding</keyword>
<evidence type="ECO:0000256" key="2">
    <source>
        <dbReference type="ARBA" id="ARBA00022692"/>
    </source>
</evidence>
<dbReference type="AlphaFoldDB" id="A0A926I1X7"/>
<evidence type="ECO:0000256" key="3">
    <source>
        <dbReference type="ARBA" id="ARBA00022741"/>
    </source>
</evidence>
<dbReference type="GO" id="GO:0005886">
    <property type="term" value="C:plasma membrane"/>
    <property type="evidence" value="ECO:0007669"/>
    <property type="project" value="UniProtKB-SubCell"/>
</dbReference>
<dbReference type="SUPFAM" id="SSF52540">
    <property type="entry name" value="P-loop containing nucleoside triphosphate hydrolases"/>
    <property type="match status" value="1"/>
</dbReference>
<evidence type="ECO:0000313" key="10">
    <source>
        <dbReference type="EMBL" id="MBC8544729.1"/>
    </source>
</evidence>
<evidence type="ECO:0000256" key="1">
    <source>
        <dbReference type="ARBA" id="ARBA00004651"/>
    </source>
</evidence>
<dbReference type="Proteomes" id="UP000657006">
    <property type="component" value="Unassembled WGS sequence"/>
</dbReference>
<dbReference type="InterPro" id="IPR017871">
    <property type="entry name" value="ABC_transporter-like_CS"/>
</dbReference>
<organism evidence="10 11">
    <name type="scientific">Bianquea renquensis</name>
    <dbReference type="NCBI Taxonomy" id="2763661"/>
    <lineage>
        <taxon>Bacteria</taxon>
        <taxon>Bacillati</taxon>
        <taxon>Bacillota</taxon>
        <taxon>Clostridia</taxon>
        <taxon>Eubacteriales</taxon>
        <taxon>Bianqueaceae</taxon>
        <taxon>Bianquea</taxon>
    </lineage>
</organism>
<dbReference type="PROSITE" id="PS00211">
    <property type="entry name" value="ABC_TRANSPORTER_1"/>
    <property type="match status" value="1"/>
</dbReference>
<dbReference type="GO" id="GO:0005524">
    <property type="term" value="F:ATP binding"/>
    <property type="evidence" value="ECO:0007669"/>
    <property type="project" value="UniProtKB-KW"/>
</dbReference>
<keyword evidence="5 7" id="KW-1133">Transmembrane helix</keyword>
<dbReference type="GO" id="GO:0034040">
    <property type="term" value="F:ATPase-coupled lipid transmembrane transporter activity"/>
    <property type="evidence" value="ECO:0007669"/>
    <property type="project" value="TreeGrafter"/>
</dbReference>
<keyword evidence="2 7" id="KW-0812">Transmembrane</keyword>
<dbReference type="InterPro" id="IPR039421">
    <property type="entry name" value="Type_1_exporter"/>
</dbReference>
<proteinExistence type="predicted"/>
<evidence type="ECO:0000313" key="11">
    <source>
        <dbReference type="Proteomes" id="UP000657006"/>
    </source>
</evidence>
<dbReference type="GO" id="GO:0016887">
    <property type="term" value="F:ATP hydrolysis activity"/>
    <property type="evidence" value="ECO:0007669"/>
    <property type="project" value="InterPro"/>
</dbReference>
<accession>A0A926I1X7</accession>
<keyword evidence="4 10" id="KW-0067">ATP-binding</keyword>
<gene>
    <name evidence="10" type="ORF">H8730_14365</name>
</gene>
<evidence type="ECO:0000256" key="7">
    <source>
        <dbReference type="SAM" id="Phobius"/>
    </source>
</evidence>
<dbReference type="RefSeq" id="WP_249290052.1">
    <property type="nucleotide sequence ID" value="NZ_JACRSQ010000029.1"/>
</dbReference>
<protein>
    <submittedName>
        <fullName evidence="10">ABC transporter ATP-binding protein</fullName>
    </submittedName>
</protein>
<feature type="domain" description="ABC transporter" evidence="8">
    <location>
        <begin position="365"/>
        <end position="605"/>
    </location>
</feature>
<evidence type="ECO:0000259" key="8">
    <source>
        <dbReference type="PROSITE" id="PS50893"/>
    </source>
</evidence>
<feature type="domain" description="ABC transmembrane type-1" evidence="9">
    <location>
        <begin position="33"/>
        <end position="321"/>
    </location>
</feature>
<feature type="transmembrane region" description="Helical" evidence="7">
    <location>
        <begin position="183"/>
        <end position="201"/>
    </location>
</feature>
<sequence length="626" mass="70378">MIIEKKKYGFLDMVLIPFKVSPMYSIIFAIKYIADALMPTLSIFATASFINNAIMVYNGEASLSSVYLSIALIVGIMIYSTLINSLMSFVDCKRNIYFRRRLVPEMLEKLARLEYRHIENPETAQLIRRVCPNINFVYGGGMINSYEHQFFQNNVWEMYTNVLGVLEFIIYFLGITITIFTQVWWIAIIIVLVSVPVIYFGNRAGGKNYGIYMEKSKVTRQANYLSEVMMSREGTEERNIFGYVEQLNTEYGKKLKVSAVLWLKAFARNTIEARLCGMVVILCFTGTMLALVQSVTNATITIGMFIALMGTMFGLSNKLSWDVNDLASKITEKRKFLKDLTKFTELEEQEDATSKPKKNMTFNKIEFKDVSFKYPGTDKLILDGVSFVIENGKHYSFVGVNGAGKTTITKLIIGLYTNYEGEILVDGKSIRDLTQAEIKGLSAVVYQDFAKYNMSLYDNLAIADIDNSNTYEQAEKAIELVGLSDAVTNLENGMDTLLGKIGKDGVDISGGEWQRVAMARIVMSNAPLKILDEPTAALDPISESAVYHNFEQISKGKTTIFISHRLGSTKLADIIYVLANGKIVESGCHSALMAENGLYCDMFNSQVEWYRSDVDEKEVTGDAQKE</sequence>
<dbReference type="InterPro" id="IPR027417">
    <property type="entry name" value="P-loop_NTPase"/>
</dbReference>
<evidence type="ECO:0000259" key="9">
    <source>
        <dbReference type="PROSITE" id="PS50929"/>
    </source>
</evidence>
<dbReference type="Pfam" id="PF00005">
    <property type="entry name" value="ABC_tran"/>
    <property type="match status" value="1"/>
</dbReference>
<evidence type="ECO:0000256" key="4">
    <source>
        <dbReference type="ARBA" id="ARBA00022840"/>
    </source>
</evidence>
<comment type="caution">
    <text evidence="10">The sequence shown here is derived from an EMBL/GenBank/DDBJ whole genome shotgun (WGS) entry which is preliminary data.</text>
</comment>
<keyword evidence="6 7" id="KW-0472">Membrane</keyword>
<dbReference type="PANTHER" id="PTHR24221:SF646">
    <property type="entry name" value="HAEMOLYSIN SECRETION ATP-BINDING PROTEIN"/>
    <property type="match status" value="1"/>
</dbReference>
<reference evidence="10" key="1">
    <citation type="submission" date="2020-08" db="EMBL/GenBank/DDBJ databases">
        <title>Genome public.</title>
        <authorList>
            <person name="Liu C."/>
            <person name="Sun Q."/>
        </authorList>
    </citation>
    <scope>NUCLEOTIDE SEQUENCE</scope>
    <source>
        <strain evidence="10">NSJ-32</strain>
    </source>
</reference>
<feature type="transmembrane region" description="Helical" evidence="7">
    <location>
        <begin position="32"/>
        <end position="54"/>
    </location>
</feature>
<dbReference type="Gene3D" id="3.40.50.300">
    <property type="entry name" value="P-loop containing nucleotide triphosphate hydrolases"/>
    <property type="match status" value="1"/>
</dbReference>
<dbReference type="PROSITE" id="PS50893">
    <property type="entry name" value="ABC_TRANSPORTER_2"/>
    <property type="match status" value="1"/>
</dbReference>